<dbReference type="EMBL" id="VSSQ01000063">
    <property type="protein sequence ID" value="MPL72016.1"/>
    <property type="molecule type" value="Genomic_DNA"/>
</dbReference>
<dbReference type="InterPro" id="IPR004323">
    <property type="entry name" value="Ion_tolerance_CutA"/>
</dbReference>
<dbReference type="Pfam" id="PF03091">
    <property type="entry name" value="CutA1"/>
    <property type="match status" value="1"/>
</dbReference>
<accession>A0A644TYD9</accession>
<dbReference type="InterPro" id="IPR011322">
    <property type="entry name" value="N-reg_PII-like_a/b"/>
</dbReference>
<dbReference type="Gene3D" id="3.30.70.120">
    <property type="match status" value="1"/>
</dbReference>
<dbReference type="AlphaFoldDB" id="A0A644TYD9"/>
<sequence>MALVYVTTSNEEEAIKIGKLVVEKRLAACSNIVSNMKSIYWWEGNLEEDNEAILLLKTIEKNVDEIIDFIKGIHSYDNPCILAIPISNVSKNYLKWVKDEIN</sequence>
<proteinExistence type="inferred from homology"/>
<dbReference type="PANTHER" id="PTHR23419:SF8">
    <property type="entry name" value="FI09726P"/>
    <property type="match status" value="1"/>
</dbReference>
<comment type="caution">
    <text evidence="2">The sequence shown here is derived from an EMBL/GenBank/DDBJ whole genome shotgun (WGS) entry which is preliminary data.</text>
</comment>
<evidence type="ECO:0000313" key="2">
    <source>
        <dbReference type="EMBL" id="MPL72016.1"/>
    </source>
</evidence>
<dbReference type="InterPro" id="IPR015867">
    <property type="entry name" value="N-reg_PII/ATP_PRibTrfase_C"/>
</dbReference>
<dbReference type="GO" id="GO:0010038">
    <property type="term" value="P:response to metal ion"/>
    <property type="evidence" value="ECO:0007669"/>
    <property type="project" value="InterPro"/>
</dbReference>
<reference evidence="2" key="1">
    <citation type="submission" date="2019-08" db="EMBL/GenBank/DDBJ databases">
        <authorList>
            <person name="Kucharzyk K."/>
            <person name="Murdoch R.W."/>
            <person name="Higgins S."/>
            <person name="Loffler F."/>
        </authorList>
    </citation>
    <scope>NUCLEOTIDE SEQUENCE</scope>
</reference>
<dbReference type="PANTHER" id="PTHR23419">
    <property type="entry name" value="DIVALENT CATION TOLERANCE CUTA-RELATED"/>
    <property type="match status" value="1"/>
</dbReference>
<evidence type="ECO:0000256" key="1">
    <source>
        <dbReference type="ARBA" id="ARBA00010169"/>
    </source>
</evidence>
<protein>
    <submittedName>
        <fullName evidence="2">Divalent-cation tolerance protein CutA</fullName>
    </submittedName>
</protein>
<dbReference type="GO" id="GO:0005507">
    <property type="term" value="F:copper ion binding"/>
    <property type="evidence" value="ECO:0007669"/>
    <property type="project" value="TreeGrafter"/>
</dbReference>
<name>A0A644TYD9_9ZZZZ</name>
<organism evidence="2">
    <name type="scientific">bioreactor metagenome</name>
    <dbReference type="NCBI Taxonomy" id="1076179"/>
    <lineage>
        <taxon>unclassified sequences</taxon>
        <taxon>metagenomes</taxon>
        <taxon>ecological metagenomes</taxon>
    </lineage>
</organism>
<dbReference type="SUPFAM" id="SSF54913">
    <property type="entry name" value="GlnB-like"/>
    <property type="match status" value="1"/>
</dbReference>
<gene>
    <name evidence="2" type="primary">cutA_4</name>
    <name evidence="2" type="ORF">SDC9_17795</name>
</gene>
<comment type="similarity">
    <text evidence="1">Belongs to the CutA family.</text>
</comment>